<dbReference type="RefSeq" id="WP_310835938.1">
    <property type="nucleotide sequence ID" value="NZ_JAVLSM010000002.1"/>
</dbReference>
<feature type="domain" description="Baseplate hub protein gp44/GpP-like C-terminal" evidence="2">
    <location>
        <begin position="257"/>
        <end position="336"/>
    </location>
</feature>
<name>A0AAE4GDU1_9BURK</name>
<feature type="domain" description="Baseplate hub protein gp44/GpP-like second" evidence="3">
    <location>
        <begin position="92"/>
        <end position="175"/>
    </location>
</feature>
<protein>
    <recommendedName>
        <fullName evidence="5">Phage tail protein</fullName>
    </recommendedName>
</protein>
<evidence type="ECO:0008006" key="5">
    <source>
        <dbReference type="Google" id="ProtNLM"/>
    </source>
</evidence>
<reference evidence="4" key="1">
    <citation type="submission" date="2023-02" db="EMBL/GenBank/DDBJ databases">
        <title>Description of Herbaspirillum huttiense subsp. nephrolepsisexaltata and Herbaspirillum huttiense subsp. lycopersicon.</title>
        <authorList>
            <person name="Poudel M."/>
            <person name="Sharma A."/>
            <person name="Goss E."/>
            <person name="Tapia J.H."/>
            <person name="Harmon C.M."/>
            <person name="Jones J.B."/>
        </authorList>
    </citation>
    <scope>NUCLEOTIDE SEQUENCE</scope>
    <source>
        <strain evidence="4">NC40101</strain>
    </source>
</reference>
<feature type="domain" description="Baseplate hub protein gp44-like N-terminal" evidence="1">
    <location>
        <begin position="5"/>
        <end position="90"/>
    </location>
</feature>
<dbReference type="SUPFAM" id="SSF69279">
    <property type="entry name" value="Phage tail proteins"/>
    <property type="match status" value="2"/>
</dbReference>
<dbReference type="Pfam" id="PF21929">
    <property type="entry name" value="GpP_4th"/>
    <property type="match status" value="1"/>
</dbReference>
<dbReference type="Gene3D" id="3.55.50.10">
    <property type="entry name" value="Baseplate protein-like domains"/>
    <property type="match status" value="1"/>
</dbReference>
<dbReference type="Gene3D" id="2.30.300.10">
    <property type="entry name" value="Baseplate protein-like domain - beta roll fold"/>
    <property type="match status" value="1"/>
</dbReference>
<evidence type="ECO:0000259" key="2">
    <source>
        <dbReference type="Pfam" id="PF21929"/>
    </source>
</evidence>
<dbReference type="InterPro" id="IPR023399">
    <property type="entry name" value="Baseplate-like_2-layer_sand"/>
</dbReference>
<dbReference type="Gene3D" id="3.30.1920.10">
    <property type="entry name" value="Baseplate protein-like domains - 2 layer sandwich fold"/>
    <property type="match status" value="1"/>
</dbReference>
<dbReference type="Pfam" id="PF21683">
    <property type="entry name" value="GpP-like_1st"/>
    <property type="match status" value="1"/>
</dbReference>
<dbReference type="InterPro" id="IPR049354">
    <property type="entry name" value="GpP-like_N"/>
</dbReference>
<evidence type="ECO:0000313" key="4">
    <source>
        <dbReference type="EMBL" id="MDT0339346.1"/>
    </source>
</evidence>
<evidence type="ECO:0000259" key="1">
    <source>
        <dbReference type="Pfam" id="PF21683"/>
    </source>
</evidence>
<gene>
    <name evidence="4" type="ORF">RJN63_21100</name>
</gene>
<sequence>MSDGIDLIIGSAVYGGWKSAVVQTGLEQSSSRFSLHVASRWSEKVERRRIYAGDPFSLRIEGETVMQGFVDDAEPFVTDEDYGINVTGRDTTADLIDCSAIYRSGQWTNAKLDRIARDVASPFNIPVVVDVDVGDPFPSFNIEEGERAFETLDRAARMRGVLLTTDGTGRLILTRASTGAAVANLTQGVHRIKYGSVITSWKERYSKIIVKGQGKGNDSEFGAAVAHGSAFAVDTAINRYRPLVVISEQHGKGVNFQARAEWERNIRRGRGTRGRFIVQGWRNDAGKVWRPNMLINVQYPALDISENLLVVKPDFFLDERRGKVTELQFAHPSAFEIIAGVKATRIGRRATGANGMEVNKREARHRAKKDKDAVGEIVTFETGTYIGGNHDR</sequence>
<dbReference type="AlphaFoldDB" id="A0AAE4GDU1"/>
<proteinExistence type="predicted"/>
<dbReference type="EMBL" id="JAVRAA010000012">
    <property type="protein sequence ID" value="MDT0339346.1"/>
    <property type="molecule type" value="Genomic_DNA"/>
</dbReference>
<dbReference type="Pfam" id="PF22255">
    <property type="entry name" value="Gp44-like_2nd"/>
    <property type="match status" value="1"/>
</dbReference>
<dbReference type="PIRSF" id="PIRSF004440">
    <property type="entry name" value="GpP"/>
    <property type="match status" value="1"/>
</dbReference>
<dbReference type="InterPro" id="IPR053981">
    <property type="entry name" value="Gp44/GpP-like_2nd"/>
</dbReference>
<organism evidence="4">
    <name type="scientific">Herbaspirillum huttiense subsp. nephrolepidis</name>
    <dbReference type="NCBI Taxonomy" id="3075126"/>
    <lineage>
        <taxon>Bacteria</taxon>
        <taxon>Pseudomonadati</taxon>
        <taxon>Pseudomonadota</taxon>
        <taxon>Betaproteobacteria</taxon>
        <taxon>Burkholderiales</taxon>
        <taxon>Oxalobacteraceae</taxon>
        <taxon>Herbaspirillum</taxon>
    </lineage>
</organism>
<dbReference type="InterPro" id="IPR053982">
    <property type="entry name" value="Gp44/GpP-like_C"/>
</dbReference>
<accession>A0AAE4GDU1</accession>
<comment type="caution">
    <text evidence="4">The sequence shown here is derived from an EMBL/GenBank/DDBJ whole genome shotgun (WGS) entry which is preliminary data.</text>
</comment>
<dbReference type="InterPro" id="IPR026276">
    <property type="entry name" value="Baseplate_GpP"/>
</dbReference>
<evidence type="ECO:0000259" key="3">
    <source>
        <dbReference type="Pfam" id="PF22255"/>
    </source>
</evidence>